<dbReference type="KEGG" id="moy:CVS54_00416"/>
<evidence type="ECO:0000313" key="4">
    <source>
        <dbReference type="Proteomes" id="UP000274841"/>
    </source>
</evidence>
<proteinExistence type="predicted"/>
<dbReference type="PATRIC" id="fig|82380.10.peg.309"/>
<accession>A0A0F0L058</accession>
<dbReference type="Proteomes" id="UP000274841">
    <property type="component" value="Chromosome"/>
</dbReference>
<dbReference type="EMBL" id="CP031422">
    <property type="protein sequence ID" value="AZS39116.1"/>
    <property type="molecule type" value="Genomic_DNA"/>
</dbReference>
<dbReference type="NCBIfam" id="NF040714">
    <property type="entry name" value="streptamidine"/>
    <property type="match status" value="1"/>
</dbReference>
<dbReference type="EMBL" id="JYIV01000013">
    <property type="protein sequence ID" value="KJL26089.1"/>
    <property type="molecule type" value="Genomic_DNA"/>
</dbReference>
<dbReference type="GeneID" id="77099812"/>
<dbReference type="Proteomes" id="UP000033725">
    <property type="component" value="Unassembled WGS sequence"/>
</dbReference>
<gene>
    <name evidence="1" type="ORF">CVS54_00416</name>
    <name evidence="2" type="ORF">RN51_00309</name>
</gene>
<evidence type="ECO:0000313" key="3">
    <source>
        <dbReference type="Proteomes" id="UP000033725"/>
    </source>
</evidence>
<reference evidence="2 3" key="1">
    <citation type="submission" date="2015-02" db="EMBL/GenBank/DDBJ databases">
        <title>Draft genome sequences of ten Microbacterium spp. with emphasis on heavy metal contaminated environments.</title>
        <authorList>
            <person name="Corretto E."/>
        </authorList>
    </citation>
    <scope>NUCLEOTIDE SEQUENCE [LARGE SCALE GENOMIC DNA]</scope>
    <source>
        <strain evidence="2 3">BEL163</strain>
    </source>
</reference>
<protein>
    <submittedName>
        <fullName evidence="2">Uncharacterized protein</fullName>
    </submittedName>
</protein>
<organism evidence="2 3">
    <name type="scientific">Microbacterium oxydans</name>
    <dbReference type="NCBI Taxonomy" id="82380"/>
    <lineage>
        <taxon>Bacteria</taxon>
        <taxon>Bacillati</taxon>
        <taxon>Actinomycetota</taxon>
        <taxon>Actinomycetes</taxon>
        <taxon>Micrococcales</taxon>
        <taxon>Microbacteriaceae</taxon>
        <taxon>Microbacterium</taxon>
    </lineage>
</organism>
<sequence length="32" mass="3581">MEKQILAEIEESEQLAHLSASHSNALVENPFD</sequence>
<dbReference type="AlphaFoldDB" id="A0A0F0L058"/>
<dbReference type="RefSeq" id="WP_017831216.1">
    <property type="nucleotide sequence ID" value="NZ_BAAAKO010000003.1"/>
</dbReference>
<evidence type="ECO:0000313" key="2">
    <source>
        <dbReference type="EMBL" id="KJL26089.1"/>
    </source>
</evidence>
<evidence type="ECO:0000313" key="1">
    <source>
        <dbReference type="EMBL" id="AZS39116.1"/>
    </source>
</evidence>
<reference evidence="1 4" key="2">
    <citation type="submission" date="2018-08" db="EMBL/GenBank/DDBJ databases">
        <title>Microbacterium oxydans strain HG3.</title>
        <authorList>
            <person name="ORTET P."/>
        </authorList>
    </citation>
    <scope>NUCLEOTIDE SEQUENCE [LARGE SCALE GENOMIC DNA]</scope>
    <source>
        <strain evidence="1 4">HG3</strain>
    </source>
</reference>
<name>A0A0F0L058_9MICO</name>